<dbReference type="GO" id="GO:0003723">
    <property type="term" value="F:RNA binding"/>
    <property type="evidence" value="ECO:0007669"/>
    <property type="project" value="UniProtKB-UniRule"/>
</dbReference>
<evidence type="ECO:0000256" key="1">
    <source>
        <dbReference type="ARBA" id="ARBA00022737"/>
    </source>
</evidence>
<dbReference type="EMBL" id="BLLF01000032">
    <property type="protein sequence ID" value="GFH06301.1"/>
    <property type="molecule type" value="Genomic_DNA"/>
</dbReference>
<dbReference type="Gene3D" id="3.30.1370.10">
    <property type="entry name" value="K Homology domain, type 1"/>
    <property type="match status" value="2"/>
</dbReference>
<reference evidence="4 5" key="1">
    <citation type="submission" date="2020-02" db="EMBL/GenBank/DDBJ databases">
        <title>Draft genome sequence of Haematococcus lacustris strain NIES-144.</title>
        <authorList>
            <person name="Morimoto D."/>
            <person name="Nakagawa S."/>
            <person name="Yoshida T."/>
            <person name="Sawayama S."/>
        </authorList>
    </citation>
    <scope>NUCLEOTIDE SEQUENCE [LARGE SCALE GENOMIC DNA]</scope>
    <source>
        <strain evidence="4 5">NIES-144</strain>
    </source>
</reference>
<organism evidence="4 5">
    <name type="scientific">Haematococcus lacustris</name>
    <name type="common">Green alga</name>
    <name type="synonym">Haematococcus pluvialis</name>
    <dbReference type="NCBI Taxonomy" id="44745"/>
    <lineage>
        <taxon>Eukaryota</taxon>
        <taxon>Viridiplantae</taxon>
        <taxon>Chlorophyta</taxon>
        <taxon>core chlorophytes</taxon>
        <taxon>Chlorophyceae</taxon>
        <taxon>CS clade</taxon>
        <taxon>Chlamydomonadales</taxon>
        <taxon>Haematococcaceae</taxon>
        <taxon>Haematococcus</taxon>
    </lineage>
</organism>
<dbReference type="Pfam" id="PF00013">
    <property type="entry name" value="KH_1"/>
    <property type="match status" value="2"/>
</dbReference>
<dbReference type="InterPro" id="IPR004087">
    <property type="entry name" value="KH_dom"/>
</dbReference>
<dbReference type="Proteomes" id="UP000485058">
    <property type="component" value="Unassembled WGS sequence"/>
</dbReference>
<accession>A0A699YAE2</accession>
<proteinExistence type="predicted"/>
<sequence length="246" mass="26204">MEGEGVAFVAPDMAKYCDGSDQHPSIDSGTQQVATKLLVSNAIAGSVIGKAGANIEQLQRSSGARIQLSRAGEFYPGTSDRVLLLSGCLHSVLTAIFLILEKVSRDAASSQSRNGRPAREDEREDEVKLALSRRLCGLLIGHKGQTVRDFISDSGATIRVQSLAELTPSDPERTIAVTGARDQVLRAVALVLNTLSMHEGFASYMETTLQLATNQGVVLPLRSSTTKSVLTQSIDILGCTSPNNHV</sequence>
<dbReference type="PROSITE" id="PS50084">
    <property type="entry name" value="KH_TYPE_1"/>
    <property type="match status" value="2"/>
</dbReference>
<dbReference type="InterPro" id="IPR036612">
    <property type="entry name" value="KH_dom_type_1_sf"/>
</dbReference>
<evidence type="ECO:0000313" key="5">
    <source>
        <dbReference type="Proteomes" id="UP000485058"/>
    </source>
</evidence>
<evidence type="ECO:0000259" key="3">
    <source>
        <dbReference type="SMART" id="SM00322"/>
    </source>
</evidence>
<evidence type="ECO:0000256" key="2">
    <source>
        <dbReference type="PROSITE-ProRule" id="PRU00117"/>
    </source>
</evidence>
<comment type="caution">
    <text evidence="4">The sequence shown here is derived from an EMBL/GenBank/DDBJ whole genome shotgun (WGS) entry which is preliminary data.</text>
</comment>
<gene>
    <name evidence="4" type="ORF">HaLaN_00908</name>
</gene>
<name>A0A699YAE2_HAELA</name>
<feature type="domain" description="K Homology" evidence="3">
    <location>
        <begin position="31"/>
        <end position="104"/>
    </location>
</feature>
<feature type="non-terminal residue" evidence="4">
    <location>
        <position position="1"/>
    </location>
</feature>
<dbReference type="SUPFAM" id="SSF54791">
    <property type="entry name" value="Eukaryotic type KH-domain (KH-domain type I)"/>
    <property type="match status" value="2"/>
</dbReference>
<keyword evidence="1" id="KW-0677">Repeat</keyword>
<keyword evidence="2" id="KW-0694">RNA-binding</keyword>
<feature type="domain" description="K Homology" evidence="3">
    <location>
        <begin position="123"/>
        <end position="196"/>
    </location>
</feature>
<dbReference type="SMART" id="SM00322">
    <property type="entry name" value="KH"/>
    <property type="match status" value="2"/>
</dbReference>
<evidence type="ECO:0000313" key="4">
    <source>
        <dbReference type="EMBL" id="GFH06301.1"/>
    </source>
</evidence>
<dbReference type="InterPro" id="IPR004088">
    <property type="entry name" value="KH_dom_type_1"/>
</dbReference>
<protein>
    <recommendedName>
        <fullName evidence="3">K Homology domain-containing protein</fullName>
    </recommendedName>
</protein>
<dbReference type="AlphaFoldDB" id="A0A699YAE2"/>
<dbReference type="CDD" id="cd22437">
    <property type="entry name" value="KH-I_BTR1_rpt2"/>
    <property type="match status" value="1"/>
</dbReference>
<keyword evidence="5" id="KW-1185">Reference proteome</keyword>
<dbReference type="PANTHER" id="PTHR10288">
    <property type="entry name" value="KH DOMAIN CONTAINING RNA BINDING PROTEIN"/>
    <property type="match status" value="1"/>
</dbReference>